<dbReference type="Proteomes" id="UP000239549">
    <property type="component" value="Unassembled WGS sequence"/>
</dbReference>
<reference evidence="2" key="1">
    <citation type="submission" date="2018-02" db="EMBL/GenBank/DDBJ databases">
        <title>Genome sequence of Desulfocucumis palustris strain NAW-5.</title>
        <authorList>
            <person name="Watanabe M."/>
            <person name="Kojima H."/>
            <person name="Fukui M."/>
        </authorList>
    </citation>
    <scope>NUCLEOTIDE SEQUENCE [LARGE SCALE GENOMIC DNA]</scope>
    <source>
        <strain evidence="2">NAW-5</strain>
    </source>
</reference>
<sequence length="79" mass="8673">MVISTQDSLHLELVSSKGAKYKLIPASEFITGENSVGMLTGMFSQFPVNKNIAQIKVSGYLLHNDTIQVKSMTINKICI</sequence>
<evidence type="ECO:0000313" key="2">
    <source>
        <dbReference type="Proteomes" id="UP000239549"/>
    </source>
</evidence>
<name>A0A2L2XHA8_9FIRM</name>
<keyword evidence="2" id="KW-1185">Reference proteome</keyword>
<evidence type="ECO:0000313" key="1">
    <source>
        <dbReference type="EMBL" id="GBF33261.1"/>
    </source>
</evidence>
<accession>A0A2L2XHA8</accession>
<proteinExistence type="predicted"/>
<protein>
    <submittedName>
        <fullName evidence="1">Uncharacterized protein</fullName>
    </submittedName>
</protein>
<comment type="caution">
    <text evidence="1">The sequence shown here is derived from an EMBL/GenBank/DDBJ whole genome shotgun (WGS) entry which is preliminary data.</text>
</comment>
<organism evidence="1 2">
    <name type="scientific">Desulfocucumis palustris</name>
    <dbReference type="NCBI Taxonomy" id="1898651"/>
    <lineage>
        <taxon>Bacteria</taxon>
        <taxon>Bacillati</taxon>
        <taxon>Bacillota</taxon>
        <taxon>Clostridia</taxon>
        <taxon>Eubacteriales</taxon>
        <taxon>Desulfocucumaceae</taxon>
        <taxon>Desulfocucumis</taxon>
    </lineage>
</organism>
<gene>
    <name evidence="1" type="ORF">DCCM_2360</name>
</gene>
<dbReference type="EMBL" id="BFAV01000088">
    <property type="protein sequence ID" value="GBF33261.1"/>
    <property type="molecule type" value="Genomic_DNA"/>
</dbReference>
<dbReference type="AlphaFoldDB" id="A0A2L2XHA8"/>